<reference evidence="1" key="1">
    <citation type="journal article" date="2022" name="bioRxiv">
        <title>Sequencing and chromosome-scale assembly of the giantPleurodeles waltlgenome.</title>
        <authorList>
            <person name="Brown T."/>
            <person name="Elewa A."/>
            <person name="Iarovenko S."/>
            <person name="Subramanian E."/>
            <person name="Araus A.J."/>
            <person name="Petzold A."/>
            <person name="Susuki M."/>
            <person name="Suzuki K.-i.T."/>
            <person name="Hayashi T."/>
            <person name="Toyoda A."/>
            <person name="Oliveira C."/>
            <person name="Osipova E."/>
            <person name="Leigh N.D."/>
            <person name="Simon A."/>
            <person name="Yun M.H."/>
        </authorList>
    </citation>
    <scope>NUCLEOTIDE SEQUENCE</scope>
    <source>
        <strain evidence="1">20211129_DDA</strain>
        <tissue evidence="1">Liver</tissue>
    </source>
</reference>
<dbReference type="AlphaFoldDB" id="A0AAV7UKN3"/>
<dbReference type="EMBL" id="JANPWB010000005">
    <property type="protein sequence ID" value="KAJ1189575.1"/>
    <property type="molecule type" value="Genomic_DNA"/>
</dbReference>
<protein>
    <submittedName>
        <fullName evidence="1">Uncharacterized protein</fullName>
    </submittedName>
</protein>
<evidence type="ECO:0000313" key="1">
    <source>
        <dbReference type="EMBL" id="KAJ1189575.1"/>
    </source>
</evidence>
<sequence length="95" mass="10445">MRSRRPKLLREAALHGLLSTLCPRGTFDLLNRRNVLWLLRQLPETVSLTSAGMVSVEFIPPSASQINEATKVTWISAEVAEQVLGVGGSFTSPRN</sequence>
<keyword evidence="2" id="KW-1185">Reference proteome</keyword>
<evidence type="ECO:0000313" key="2">
    <source>
        <dbReference type="Proteomes" id="UP001066276"/>
    </source>
</evidence>
<dbReference type="Proteomes" id="UP001066276">
    <property type="component" value="Chromosome 3_1"/>
</dbReference>
<accession>A0AAV7UKN3</accession>
<proteinExistence type="predicted"/>
<gene>
    <name evidence="1" type="ORF">NDU88_006319</name>
</gene>
<comment type="caution">
    <text evidence="1">The sequence shown here is derived from an EMBL/GenBank/DDBJ whole genome shotgun (WGS) entry which is preliminary data.</text>
</comment>
<name>A0AAV7UKN3_PLEWA</name>
<organism evidence="1 2">
    <name type="scientific">Pleurodeles waltl</name>
    <name type="common">Iberian ribbed newt</name>
    <dbReference type="NCBI Taxonomy" id="8319"/>
    <lineage>
        <taxon>Eukaryota</taxon>
        <taxon>Metazoa</taxon>
        <taxon>Chordata</taxon>
        <taxon>Craniata</taxon>
        <taxon>Vertebrata</taxon>
        <taxon>Euteleostomi</taxon>
        <taxon>Amphibia</taxon>
        <taxon>Batrachia</taxon>
        <taxon>Caudata</taxon>
        <taxon>Salamandroidea</taxon>
        <taxon>Salamandridae</taxon>
        <taxon>Pleurodelinae</taxon>
        <taxon>Pleurodeles</taxon>
    </lineage>
</organism>